<dbReference type="PANTHER" id="PTHR10174">
    <property type="entry name" value="ALPHA-TOCOPHEROL TRANSFER PROTEIN-RELATED"/>
    <property type="match status" value="1"/>
</dbReference>
<keyword evidence="3" id="KW-1185">Reference proteome</keyword>
<feature type="domain" description="CRAL-TRIO" evidence="1">
    <location>
        <begin position="211"/>
        <end position="374"/>
    </location>
</feature>
<dbReference type="SUPFAM" id="SSF52087">
    <property type="entry name" value="CRAL/TRIO domain"/>
    <property type="match status" value="1"/>
</dbReference>
<gene>
    <name evidence="2" type="ORF">RR46_10173</name>
</gene>
<dbReference type="SMART" id="SM00516">
    <property type="entry name" value="SEC14"/>
    <property type="match status" value="1"/>
</dbReference>
<dbReference type="GO" id="GO:0016020">
    <property type="term" value="C:membrane"/>
    <property type="evidence" value="ECO:0007669"/>
    <property type="project" value="TreeGrafter"/>
</dbReference>
<dbReference type="PROSITE" id="PS50191">
    <property type="entry name" value="CRAL_TRIO"/>
    <property type="match status" value="1"/>
</dbReference>
<dbReference type="InterPro" id="IPR036865">
    <property type="entry name" value="CRAL-TRIO_dom_sf"/>
</dbReference>
<proteinExistence type="predicted"/>
<reference evidence="2 3" key="1">
    <citation type="journal article" date="2015" name="Nat. Commun.">
        <title>Outbred genome sequencing and CRISPR/Cas9 gene editing in butterflies.</title>
        <authorList>
            <person name="Li X."/>
            <person name="Fan D."/>
            <person name="Zhang W."/>
            <person name="Liu G."/>
            <person name="Zhang L."/>
            <person name="Zhao L."/>
            <person name="Fang X."/>
            <person name="Chen L."/>
            <person name="Dong Y."/>
            <person name="Chen Y."/>
            <person name="Ding Y."/>
            <person name="Zhao R."/>
            <person name="Feng M."/>
            <person name="Zhu Y."/>
            <person name="Feng Y."/>
            <person name="Jiang X."/>
            <person name="Zhu D."/>
            <person name="Xiang H."/>
            <person name="Feng X."/>
            <person name="Li S."/>
            <person name="Wang J."/>
            <person name="Zhang G."/>
            <person name="Kronforst M.R."/>
            <person name="Wang W."/>
        </authorList>
    </citation>
    <scope>NUCLEOTIDE SEQUENCE [LARGE SCALE GENOMIC DNA]</scope>
    <source>
        <strain evidence="2">Ya'a_city_454_Px</strain>
        <tissue evidence="2">Whole body</tissue>
    </source>
</reference>
<accession>A0A194Q621</accession>
<dbReference type="CDD" id="cd00170">
    <property type="entry name" value="SEC14"/>
    <property type="match status" value="1"/>
</dbReference>
<name>A0A194Q621_PAPXU</name>
<dbReference type="InterPro" id="IPR001251">
    <property type="entry name" value="CRAL-TRIO_dom"/>
</dbReference>
<protein>
    <submittedName>
        <fullName evidence="2">Alpha-tocopherol transfer protein</fullName>
    </submittedName>
</protein>
<dbReference type="PRINTS" id="PR00180">
    <property type="entry name" value="CRETINALDHBP"/>
</dbReference>
<sequence>MEDTSIMERNRIEIDNREVVLSVDDISSTVDTNPEFPPPPPEEEIVAIVTKKEPQGTFGNMVAYNALPEMLEHIATRHCYEYHSCLSFEYNRNSLRHHCVKTDNVLSSNLDTRTMKSISGHPLIIVTEEDVEKSRSLCGVEQPERIKESLDAIDEWCKKQDHLVEAYMNFDRNMLERLFLLARGSVEATKTRLDKILTSRGMMPELVINRTLEEFDELLQGLVYIPLPRLYSVDQSRIMVTQFFPGKLDNFNLLSYLRYCFMIGEYRLYYDYCLSERYIVDLANVNLSVLSKINPVVLKKAEILCSEGLGTKIKGIHILNAPPYVDKFLFILKQALREKVASRIHVHSSYEDLRQHLPKEILPMDYGGDEQYVAKLASQWREELTTEKARKIIKDMDKLVSDESKRTSSKFNEEYMGMPGSFRKLTVD</sequence>
<evidence type="ECO:0000313" key="2">
    <source>
        <dbReference type="EMBL" id="KPI98855.1"/>
    </source>
</evidence>
<organism evidence="2 3">
    <name type="scientific">Papilio xuthus</name>
    <name type="common">Asian swallowtail butterfly</name>
    <dbReference type="NCBI Taxonomy" id="66420"/>
    <lineage>
        <taxon>Eukaryota</taxon>
        <taxon>Metazoa</taxon>
        <taxon>Ecdysozoa</taxon>
        <taxon>Arthropoda</taxon>
        <taxon>Hexapoda</taxon>
        <taxon>Insecta</taxon>
        <taxon>Pterygota</taxon>
        <taxon>Neoptera</taxon>
        <taxon>Endopterygota</taxon>
        <taxon>Lepidoptera</taxon>
        <taxon>Glossata</taxon>
        <taxon>Ditrysia</taxon>
        <taxon>Papilionoidea</taxon>
        <taxon>Papilionidae</taxon>
        <taxon>Papilioninae</taxon>
        <taxon>Papilio</taxon>
    </lineage>
</organism>
<evidence type="ECO:0000259" key="1">
    <source>
        <dbReference type="PROSITE" id="PS50191"/>
    </source>
</evidence>
<dbReference type="EMBL" id="KQ459582">
    <property type="protein sequence ID" value="KPI98855.1"/>
    <property type="molecule type" value="Genomic_DNA"/>
</dbReference>
<dbReference type="PANTHER" id="PTHR10174:SF222">
    <property type="entry name" value="GH10083P-RELATED"/>
    <property type="match status" value="1"/>
</dbReference>
<dbReference type="Pfam" id="PF00650">
    <property type="entry name" value="CRAL_TRIO"/>
    <property type="match status" value="1"/>
</dbReference>
<dbReference type="Proteomes" id="UP000053268">
    <property type="component" value="Unassembled WGS sequence"/>
</dbReference>
<dbReference type="STRING" id="66420.A0A194Q621"/>
<dbReference type="Gene3D" id="1.20.5.1200">
    <property type="entry name" value="Alpha-tocopherol transfer"/>
    <property type="match status" value="1"/>
</dbReference>
<dbReference type="Gene3D" id="3.40.525.10">
    <property type="entry name" value="CRAL-TRIO lipid binding domain"/>
    <property type="match status" value="1"/>
</dbReference>
<dbReference type="AlphaFoldDB" id="A0A194Q621"/>
<evidence type="ECO:0000313" key="3">
    <source>
        <dbReference type="Proteomes" id="UP000053268"/>
    </source>
</evidence>
<dbReference type="GO" id="GO:1902936">
    <property type="term" value="F:phosphatidylinositol bisphosphate binding"/>
    <property type="evidence" value="ECO:0007669"/>
    <property type="project" value="TreeGrafter"/>
</dbReference>